<dbReference type="RefSeq" id="WP_019244888.1">
    <property type="nucleotide sequence ID" value="NZ_CAPH01000004.1"/>
</dbReference>
<dbReference type="PANTHER" id="PTHR21666">
    <property type="entry name" value="PEPTIDASE-RELATED"/>
    <property type="match status" value="1"/>
</dbReference>
<sequence>MAKKRYKFNPQTLTYEVIAIPLRIRFYRILRKILVGFILASIANLLFSFFFYTPKMYRISERNNELMLQYEMLGDKIRAATAKLDELRHRDNRVYRSLFGVDSLSVHGVYTPYPAAKYGSMKDDPYAPQMIGTWLELDRMTRLLYQESKSLDQLEVMAKSKELMADAIPAIWPIDRRNLRGHIGAFGSRVHPISGRISGHQGIDLGGRTGNPVYATGDGTVAFNNEGVRGYGLQVLIDHGFGYKTRYAHLSKILVSPGQKVKRGELIGEVGSTGRSTGPHLHYEVIYRGQHVDPINYFSRDMTEAEFEKIIESARATTYETE</sequence>
<dbReference type="InterPro" id="IPR011055">
    <property type="entry name" value="Dup_hybrid_motif"/>
</dbReference>
<evidence type="ECO:0000313" key="4">
    <source>
        <dbReference type="Proteomes" id="UP001059295"/>
    </source>
</evidence>
<dbReference type="GeneID" id="82890593"/>
<dbReference type="InterPro" id="IPR016047">
    <property type="entry name" value="M23ase_b-sheet_dom"/>
</dbReference>
<feature type="transmembrane region" description="Helical" evidence="1">
    <location>
        <begin position="33"/>
        <end position="52"/>
    </location>
</feature>
<evidence type="ECO:0000313" key="3">
    <source>
        <dbReference type="EMBL" id="UWN57693.1"/>
    </source>
</evidence>
<keyword evidence="1" id="KW-0812">Transmembrane</keyword>
<organism evidence="3 4">
    <name type="scientific">Alistipes ihumii AP11</name>
    <dbReference type="NCBI Taxonomy" id="1211813"/>
    <lineage>
        <taxon>Bacteria</taxon>
        <taxon>Pseudomonadati</taxon>
        <taxon>Bacteroidota</taxon>
        <taxon>Bacteroidia</taxon>
        <taxon>Bacteroidales</taxon>
        <taxon>Rikenellaceae</taxon>
        <taxon>Alistipes</taxon>
    </lineage>
</organism>
<keyword evidence="1" id="KW-1133">Transmembrane helix</keyword>
<gene>
    <name evidence="3" type="ORF">NQ491_02625</name>
</gene>
<feature type="domain" description="M23ase beta-sheet core" evidence="2">
    <location>
        <begin position="199"/>
        <end position="294"/>
    </location>
</feature>
<keyword evidence="1" id="KW-0472">Membrane</keyword>
<proteinExistence type="predicted"/>
<dbReference type="Gene3D" id="2.70.70.10">
    <property type="entry name" value="Glucose Permease (Domain IIA)"/>
    <property type="match status" value="1"/>
</dbReference>
<name>A0ABY5V1F4_9BACT</name>
<accession>A0ABY5V1F4</accession>
<evidence type="ECO:0000256" key="1">
    <source>
        <dbReference type="SAM" id="Phobius"/>
    </source>
</evidence>
<keyword evidence="4" id="KW-1185">Reference proteome</keyword>
<dbReference type="Pfam" id="PF01551">
    <property type="entry name" value="Peptidase_M23"/>
    <property type="match status" value="1"/>
</dbReference>
<protein>
    <submittedName>
        <fullName evidence="3">M23 family metallopeptidase</fullName>
    </submittedName>
</protein>
<reference evidence="3" key="1">
    <citation type="journal article" date="2022" name="Cell">
        <title>Design, construction, and in vivo augmentation of a complex gut microbiome.</title>
        <authorList>
            <person name="Cheng A.G."/>
            <person name="Ho P.Y."/>
            <person name="Aranda-Diaz A."/>
            <person name="Jain S."/>
            <person name="Yu F.B."/>
            <person name="Meng X."/>
            <person name="Wang M."/>
            <person name="Iakiviak M."/>
            <person name="Nagashima K."/>
            <person name="Zhao A."/>
            <person name="Murugkar P."/>
            <person name="Patil A."/>
            <person name="Atabakhsh K."/>
            <person name="Weakley A."/>
            <person name="Yan J."/>
            <person name="Brumbaugh A.R."/>
            <person name="Higginbottom S."/>
            <person name="Dimas A."/>
            <person name="Shiver A.L."/>
            <person name="Deutschbauer A."/>
            <person name="Neff N."/>
            <person name="Sonnenburg J.L."/>
            <person name="Huang K.C."/>
            <person name="Fischbach M.A."/>
        </authorList>
    </citation>
    <scope>NUCLEOTIDE SEQUENCE</scope>
    <source>
        <strain evidence="3">AP11</strain>
    </source>
</reference>
<dbReference type="PANTHER" id="PTHR21666:SF286">
    <property type="entry name" value="LIPOPROTEIN NLPD"/>
    <property type="match status" value="1"/>
</dbReference>
<evidence type="ECO:0000259" key="2">
    <source>
        <dbReference type="Pfam" id="PF01551"/>
    </source>
</evidence>
<dbReference type="InterPro" id="IPR050570">
    <property type="entry name" value="Cell_wall_metabolism_enzyme"/>
</dbReference>
<dbReference type="Proteomes" id="UP001059295">
    <property type="component" value="Chromosome"/>
</dbReference>
<dbReference type="EMBL" id="CP102294">
    <property type="protein sequence ID" value="UWN57693.1"/>
    <property type="molecule type" value="Genomic_DNA"/>
</dbReference>
<dbReference type="CDD" id="cd12797">
    <property type="entry name" value="M23_peptidase"/>
    <property type="match status" value="1"/>
</dbReference>
<dbReference type="SUPFAM" id="SSF51261">
    <property type="entry name" value="Duplicated hybrid motif"/>
    <property type="match status" value="1"/>
</dbReference>